<dbReference type="EMBL" id="UINC01063834">
    <property type="protein sequence ID" value="SVB91884.1"/>
    <property type="molecule type" value="Genomic_DNA"/>
</dbReference>
<organism evidence="2">
    <name type="scientific">marine metagenome</name>
    <dbReference type="NCBI Taxonomy" id="408172"/>
    <lineage>
        <taxon>unclassified sequences</taxon>
        <taxon>metagenomes</taxon>
        <taxon>ecological metagenomes</taxon>
    </lineage>
</organism>
<proteinExistence type="predicted"/>
<evidence type="ECO:0000259" key="1">
    <source>
        <dbReference type="Pfam" id="PF17648"/>
    </source>
</evidence>
<feature type="domain" description="Luciferase" evidence="1">
    <location>
        <begin position="17"/>
        <end position="83"/>
    </location>
</feature>
<sequence>MVFTLGPDGALILGSLEFAHLHRPSDGSMQMLLPSEFSTVALDKGWGIIHPLTGSISGENSDYVMICGPRDEDELQAIWIITEISYYHARGRIMDPKTSTAITPATLGRVKDSLRSASPGRLDVAIFLSAEPGTQNDGRPQSRGLQYRNSQYAWLHMGLQNGTPTGSRTPVARMKTWCPNR</sequence>
<dbReference type="AlphaFoldDB" id="A0A382HWV1"/>
<accession>A0A382HWV1</accession>
<evidence type="ECO:0000313" key="2">
    <source>
        <dbReference type="EMBL" id="SVB91884.1"/>
    </source>
</evidence>
<gene>
    <name evidence="2" type="ORF">METZ01_LOCUS244738</name>
</gene>
<name>A0A382HWV1_9ZZZZ</name>
<protein>
    <recommendedName>
        <fullName evidence="1">Luciferase domain-containing protein</fullName>
    </recommendedName>
</protein>
<dbReference type="Pfam" id="PF17648">
    <property type="entry name" value="Luciferase"/>
    <property type="match status" value="1"/>
</dbReference>
<reference evidence="2" key="1">
    <citation type="submission" date="2018-05" db="EMBL/GenBank/DDBJ databases">
        <authorList>
            <person name="Lanie J.A."/>
            <person name="Ng W.-L."/>
            <person name="Kazmierczak K.M."/>
            <person name="Andrzejewski T.M."/>
            <person name="Davidsen T.M."/>
            <person name="Wayne K.J."/>
            <person name="Tettelin H."/>
            <person name="Glass J.I."/>
            <person name="Rusch D."/>
            <person name="Podicherti R."/>
            <person name="Tsui H.-C.T."/>
            <person name="Winkler M.E."/>
        </authorList>
    </citation>
    <scope>NUCLEOTIDE SEQUENCE</scope>
</reference>
<dbReference type="InterPro" id="IPR040841">
    <property type="entry name" value="Luciferase_dom"/>
</dbReference>